<dbReference type="CDD" id="cd06842">
    <property type="entry name" value="PLPDE_III_Y4yA_like"/>
    <property type="match status" value="1"/>
</dbReference>
<feature type="compositionally biased region" description="Polar residues" evidence="3">
    <location>
        <begin position="14"/>
        <end position="24"/>
    </location>
</feature>
<evidence type="ECO:0000313" key="6">
    <source>
        <dbReference type="Proteomes" id="UP000320722"/>
    </source>
</evidence>
<dbReference type="EC" id="4.1.1.20" evidence="5"/>
<dbReference type="InterPro" id="IPR029066">
    <property type="entry name" value="PLP-binding_barrel"/>
</dbReference>
<dbReference type="Gene3D" id="2.40.37.10">
    <property type="entry name" value="Lyase, Ornithine Decarboxylase, Chain A, domain 1"/>
    <property type="match status" value="1"/>
</dbReference>
<evidence type="ECO:0000313" key="5">
    <source>
        <dbReference type="EMBL" id="QDU03906.1"/>
    </source>
</evidence>
<dbReference type="PRINTS" id="PR01179">
    <property type="entry name" value="ODADCRBXLASE"/>
</dbReference>
<sequence>MKTMEPRAREEVSQSDQTHTSMRTDCQGMPPLTARLEPWMTAPGTISQLHRLVQEYDSPLNLIHTDPFLRNIDALYQVAESHQVDFDVYFARKANKCLAFIDAAHSRGCGIDTASENELHQVLEQQVPSEKIICTAAVKSEALLQACIVSGTTVAIDNPDELSRTALLSARLDRQAEIALRISGFQHDGHKLPSRFGFDIEKILPLLRDLQQSAPNTLQTLNLTGVHFHLDGYSQAQRISAIRQLLPLVDQLRDMQFPIRFIDIGGGFPMSYLDSETEWNEFWMIHKQALLDRQEPLTWQNHGLGLQRVEDRLIGKPHCYPFYQSLVQADWFNGILSALYETGTIASALRKRTLQLRCEPGRSILDGCGITAARVESRKQQSNGDWLIGLSMNRTQCRTSSDDFLVDPLLIPAMDESPLPRTPPGTSGFLTGAYCTESELLCLRKLQFARGVGIGDLIIFPNTAGYFMHFLESRSHQFPLAKNLVYYPQTGEYHLDAIEAP</sequence>
<dbReference type="PANTHER" id="PTHR43727:SF2">
    <property type="entry name" value="GROUP IV DECARBOXYLASE"/>
    <property type="match status" value="1"/>
</dbReference>
<proteinExistence type="predicted"/>
<reference evidence="5 6" key="1">
    <citation type="submission" date="2019-02" db="EMBL/GenBank/DDBJ databases">
        <title>Deep-cultivation of Planctomycetes and their phenomic and genomic characterization uncovers novel biology.</title>
        <authorList>
            <person name="Wiegand S."/>
            <person name="Jogler M."/>
            <person name="Boedeker C."/>
            <person name="Pinto D."/>
            <person name="Vollmers J."/>
            <person name="Rivas-Marin E."/>
            <person name="Kohn T."/>
            <person name="Peeters S.H."/>
            <person name="Heuer A."/>
            <person name="Rast P."/>
            <person name="Oberbeckmann S."/>
            <person name="Bunk B."/>
            <person name="Jeske O."/>
            <person name="Meyerdierks A."/>
            <person name="Storesund J.E."/>
            <person name="Kallscheuer N."/>
            <person name="Luecker S."/>
            <person name="Lage O.M."/>
            <person name="Pohl T."/>
            <person name="Merkel B.J."/>
            <person name="Hornburger P."/>
            <person name="Mueller R.-W."/>
            <person name="Bruemmer F."/>
            <person name="Labrenz M."/>
            <person name="Spormann A.M."/>
            <person name="Op den Camp H."/>
            <person name="Overmann J."/>
            <person name="Amann R."/>
            <person name="Jetten M.S.M."/>
            <person name="Mascher T."/>
            <person name="Medema M.H."/>
            <person name="Devos D.P."/>
            <person name="Kaster A.-K."/>
            <person name="Ovreas L."/>
            <person name="Rohde M."/>
            <person name="Galperin M.Y."/>
            <person name="Jogler C."/>
        </authorList>
    </citation>
    <scope>NUCLEOTIDE SEQUENCE [LARGE SCALE GENOMIC DNA]</scope>
    <source>
        <strain evidence="5 6">V6</strain>
    </source>
</reference>
<dbReference type="AlphaFoldDB" id="A0A517WF73"/>
<feature type="compositionally biased region" description="Basic and acidic residues" evidence="3">
    <location>
        <begin position="1"/>
        <end position="12"/>
    </location>
</feature>
<dbReference type="PROSITE" id="PS00878">
    <property type="entry name" value="ODR_DC_2_1"/>
    <property type="match status" value="1"/>
</dbReference>
<dbReference type="InterPro" id="IPR009006">
    <property type="entry name" value="Ala_racemase/Decarboxylase_C"/>
</dbReference>
<dbReference type="GO" id="GO:0008836">
    <property type="term" value="F:diaminopimelate decarboxylase activity"/>
    <property type="evidence" value="ECO:0007669"/>
    <property type="project" value="UniProtKB-EC"/>
</dbReference>
<dbReference type="Proteomes" id="UP000320722">
    <property type="component" value="Chromosome"/>
</dbReference>
<evidence type="ECO:0000256" key="3">
    <source>
        <dbReference type="SAM" id="MobiDB-lite"/>
    </source>
</evidence>
<keyword evidence="2" id="KW-0663">Pyridoxal phosphate</keyword>
<dbReference type="InterPro" id="IPR022644">
    <property type="entry name" value="De-COase2_N"/>
</dbReference>
<evidence type="ECO:0000256" key="2">
    <source>
        <dbReference type="ARBA" id="ARBA00022898"/>
    </source>
</evidence>
<gene>
    <name evidence="5" type="primary">lysA_2</name>
    <name evidence="5" type="ORF">V6x_36290</name>
</gene>
<dbReference type="InterPro" id="IPR042152">
    <property type="entry name" value="Y4yA-like"/>
</dbReference>
<evidence type="ECO:0000259" key="4">
    <source>
        <dbReference type="Pfam" id="PF02784"/>
    </source>
</evidence>
<protein>
    <submittedName>
        <fullName evidence="5">Diaminopimelate decarboxylase</fullName>
        <ecNumber evidence="5">4.1.1.20</ecNumber>
    </submittedName>
</protein>
<comment type="cofactor">
    <cofactor evidence="1">
        <name>pyridoxal 5'-phosphate</name>
        <dbReference type="ChEBI" id="CHEBI:597326"/>
    </cofactor>
</comment>
<feature type="region of interest" description="Disordered" evidence="3">
    <location>
        <begin position="1"/>
        <end position="30"/>
    </location>
</feature>
<dbReference type="SUPFAM" id="SSF51419">
    <property type="entry name" value="PLP-binding barrel"/>
    <property type="match status" value="1"/>
</dbReference>
<dbReference type="SUPFAM" id="SSF50621">
    <property type="entry name" value="Alanine racemase C-terminal domain-like"/>
    <property type="match status" value="1"/>
</dbReference>
<feature type="domain" description="Orn/DAP/Arg decarboxylase 2 N-terminal" evidence="4">
    <location>
        <begin position="77"/>
        <end position="278"/>
    </location>
</feature>
<dbReference type="InterPro" id="IPR000183">
    <property type="entry name" value="Orn/DAP/Arg_de-COase"/>
</dbReference>
<dbReference type="Gene3D" id="3.20.20.10">
    <property type="entry name" value="Alanine racemase"/>
    <property type="match status" value="1"/>
</dbReference>
<dbReference type="EMBL" id="CP036347">
    <property type="protein sequence ID" value="QDU03906.1"/>
    <property type="molecule type" value="Genomic_DNA"/>
</dbReference>
<evidence type="ECO:0000256" key="1">
    <source>
        <dbReference type="ARBA" id="ARBA00001933"/>
    </source>
</evidence>
<dbReference type="Pfam" id="PF02784">
    <property type="entry name" value="Orn_Arg_deC_N"/>
    <property type="match status" value="1"/>
</dbReference>
<organism evidence="5 6">
    <name type="scientific">Gimesia chilikensis</name>
    <dbReference type="NCBI Taxonomy" id="2605989"/>
    <lineage>
        <taxon>Bacteria</taxon>
        <taxon>Pseudomonadati</taxon>
        <taxon>Planctomycetota</taxon>
        <taxon>Planctomycetia</taxon>
        <taxon>Planctomycetales</taxon>
        <taxon>Planctomycetaceae</taxon>
        <taxon>Gimesia</taxon>
    </lineage>
</organism>
<dbReference type="GO" id="GO:0009089">
    <property type="term" value="P:lysine biosynthetic process via diaminopimelate"/>
    <property type="evidence" value="ECO:0007669"/>
    <property type="project" value="TreeGrafter"/>
</dbReference>
<name>A0A517WF73_9PLAN</name>
<accession>A0A517WF73</accession>
<dbReference type="PANTHER" id="PTHR43727">
    <property type="entry name" value="DIAMINOPIMELATE DECARBOXYLASE"/>
    <property type="match status" value="1"/>
</dbReference>
<keyword evidence="5" id="KW-0456">Lyase</keyword>
<dbReference type="RefSeq" id="WP_145041720.1">
    <property type="nucleotide sequence ID" value="NZ_CP036347.1"/>
</dbReference>
<dbReference type="InterPro" id="IPR022653">
    <property type="entry name" value="De-COase2_pyr-phos_BS"/>
</dbReference>